<dbReference type="PANTHER" id="PTHR10174:SF231">
    <property type="entry name" value="CLAVESIN-2-LIKE PROTEIN"/>
    <property type="match status" value="1"/>
</dbReference>
<dbReference type="InterPro" id="IPR036865">
    <property type="entry name" value="CRAL-TRIO_dom_sf"/>
</dbReference>
<dbReference type="Proteomes" id="UP000504615">
    <property type="component" value="Unplaced"/>
</dbReference>
<dbReference type="CDD" id="cd00170">
    <property type="entry name" value="SEC14"/>
    <property type="match status" value="1"/>
</dbReference>
<reference evidence="3" key="1">
    <citation type="submission" date="2025-08" db="UniProtKB">
        <authorList>
            <consortium name="RefSeq"/>
        </authorList>
    </citation>
    <scope>IDENTIFICATION</scope>
</reference>
<dbReference type="KEGG" id="pbar:105425541"/>
<dbReference type="PANTHER" id="PTHR10174">
    <property type="entry name" value="ALPHA-TOCOPHEROL TRANSFER PROTEIN-RELATED"/>
    <property type="match status" value="1"/>
</dbReference>
<dbReference type="SUPFAM" id="SSF46938">
    <property type="entry name" value="CRAL/TRIO N-terminal domain"/>
    <property type="match status" value="1"/>
</dbReference>
<dbReference type="Gene3D" id="3.40.525.10">
    <property type="entry name" value="CRAL-TRIO lipid binding domain"/>
    <property type="match status" value="1"/>
</dbReference>
<sequence length="213" mass="23856">MSEYCEYMWCDSARGRSSLARSIYEDGGRFDKRDKKLAIKTVRSILRQMPDVDLEHCTDEYITRFLLARKYRTEQAAALIAAYQAQITHRQDIFGNLTARDPALQRALRAGIPGVLPARDRKGRCVLVILASQWDPIAVPALSVQRAIFLVLEILIQDPRNQQSGFVAVVDWSGFSLRQGGALGAAALRNLIAALRGRFPARFKAIHFLSAPL</sequence>
<proteinExistence type="predicted"/>
<name>A0A8N1S6C4_9HYME</name>
<protein>
    <submittedName>
        <fullName evidence="3">Clavesin-2-like</fullName>
    </submittedName>
</protein>
<dbReference type="GeneID" id="105425541"/>
<dbReference type="RefSeq" id="XP_025073652.1">
    <property type="nucleotide sequence ID" value="XM_025217867.1"/>
</dbReference>
<dbReference type="OrthoDB" id="7837562at2759"/>
<dbReference type="GO" id="GO:1902936">
    <property type="term" value="F:phosphatidylinositol bisphosphate binding"/>
    <property type="evidence" value="ECO:0007669"/>
    <property type="project" value="TreeGrafter"/>
</dbReference>
<accession>A0A8N1S6C4</accession>
<dbReference type="InterPro" id="IPR001251">
    <property type="entry name" value="CRAL-TRIO_dom"/>
</dbReference>
<evidence type="ECO:0000313" key="2">
    <source>
        <dbReference type="Proteomes" id="UP000504615"/>
    </source>
</evidence>
<organism evidence="2 3">
    <name type="scientific">Pogonomyrmex barbatus</name>
    <name type="common">red harvester ant</name>
    <dbReference type="NCBI Taxonomy" id="144034"/>
    <lineage>
        <taxon>Eukaryota</taxon>
        <taxon>Metazoa</taxon>
        <taxon>Ecdysozoa</taxon>
        <taxon>Arthropoda</taxon>
        <taxon>Hexapoda</taxon>
        <taxon>Insecta</taxon>
        <taxon>Pterygota</taxon>
        <taxon>Neoptera</taxon>
        <taxon>Endopterygota</taxon>
        <taxon>Hymenoptera</taxon>
        <taxon>Apocrita</taxon>
        <taxon>Aculeata</taxon>
        <taxon>Formicoidea</taxon>
        <taxon>Formicidae</taxon>
        <taxon>Myrmicinae</taxon>
        <taxon>Pogonomyrmex</taxon>
    </lineage>
</organism>
<dbReference type="PRINTS" id="PR00180">
    <property type="entry name" value="CRETINALDHBP"/>
</dbReference>
<dbReference type="GO" id="GO:0016020">
    <property type="term" value="C:membrane"/>
    <property type="evidence" value="ECO:0007669"/>
    <property type="project" value="TreeGrafter"/>
</dbReference>
<dbReference type="PROSITE" id="PS50191">
    <property type="entry name" value="CRAL_TRIO"/>
    <property type="match status" value="1"/>
</dbReference>
<dbReference type="InterPro" id="IPR036273">
    <property type="entry name" value="CRAL/TRIO_N_dom_sf"/>
</dbReference>
<evidence type="ECO:0000313" key="3">
    <source>
        <dbReference type="RefSeq" id="XP_025073652.1"/>
    </source>
</evidence>
<evidence type="ECO:0000259" key="1">
    <source>
        <dbReference type="PROSITE" id="PS50191"/>
    </source>
</evidence>
<dbReference type="AlphaFoldDB" id="A0A8N1S6C4"/>
<dbReference type="SUPFAM" id="SSF52087">
    <property type="entry name" value="CRAL/TRIO domain"/>
    <property type="match status" value="1"/>
</dbReference>
<gene>
    <name evidence="3" type="primary">LOC105425541</name>
</gene>
<dbReference type="Pfam" id="PF00650">
    <property type="entry name" value="CRAL_TRIO"/>
    <property type="match status" value="1"/>
</dbReference>
<feature type="non-terminal residue" evidence="3">
    <location>
        <position position="213"/>
    </location>
</feature>
<keyword evidence="2" id="KW-1185">Reference proteome</keyword>
<feature type="domain" description="CRAL-TRIO" evidence="1">
    <location>
        <begin position="100"/>
        <end position="213"/>
    </location>
</feature>